<feature type="domain" description="Exostosin GT47" evidence="13">
    <location>
        <begin position="107"/>
        <end position="397"/>
    </location>
</feature>
<evidence type="ECO:0000256" key="4">
    <source>
        <dbReference type="ARBA" id="ARBA00022676"/>
    </source>
</evidence>
<evidence type="ECO:0000256" key="12">
    <source>
        <dbReference type="ARBA" id="ARBA00023180"/>
    </source>
</evidence>
<dbReference type="InterPro" id="IPR004263">
    <property type="entry name" value="Exostosin"/>
</dbReference>
<comment type="pathway">
    <text evidence="2">Protein modification; protein glycosylation.</text>
</comment>
<sequence>MQAKKRYILVFVSCAFLAYAYFGGYRLKVSPLRPRRAQHESAKDGGVQPPYEQLPSFLDQADPLGPLGHLNGSAGALAALGHNDSRRSRGSECRMETCFDFTRCYEQFLVYVYPPEPLNSLGAAPPTSANYQKILTAIQESRYHTSDPSAACLFVLGMDTLDRDSLSEDYVRNVPSRLARLPHWNNGRNHIIFNLYSGTWPDYAENSLGFDAGHAILAKASMSVLQVRHGFDVSIPLFHKQFPLRAGATGSVQSNNFPANKKYLLAFKGKRYVHGIGSETRNSLFHLHNGRDMVLVTTCRHGKSWRELQDNRCDEDNREYDRYDYETLLQNSTFCLVPRGRRLGSFRFLEALQAGCIPVLLSNAWVLPFESKIDWKQAAIWADERLLLQVPDIVRSISAERIFALRQQTQVLWERYFGSIEKIVFTTFEIIRERLPDYPVRSSLVWNSSPGALLTLPTFADSSRFMPFMLNSMGAEPRHNYTAVIYVQIGAAMGPNAALYKLVKTITKSQFVDRILVLWAAERPLPLKKRWPPTYHIPLHVVALGGNTRIGAGAGAGPTGQTTEERPSISQRFVPYDEIQTDAVLSLDEDAILNTDELDFAYTVWRDFPERIVGYPARAHFWDDSKNAWGYTSKWTNYYSIVLTGAAFYHRYYNYLYTNWLSLLLLKTVQQSSNCEDILMNLLVSHVTRKPPIKVTQRKGYKDRETGRSPWNDPDHFIQRQSCLNTFAAVFGYMPLIRSNLRMDPMLYRDPVSNLRKKYRQIELVGS</sequence>
<dbReference type="InterPro" id="IPR015338">
    <property type="entry name" value="GT64_dom"/>
</dbReference>
<dbReference type="GO" id="GO:0005789">
    <property type="term" value="C:endoplasmic reticulum membrane"/>
    <property type="evidence" value="ECO:0007669"/>
    <property type="project" value="UniProtKB-SubCell"/>
</dbReference>
<evidence type="ECO:0000256" key="7">
    <source>
        <dbReference type="ARBA" id="ARBA00022824"/>
    </source>
</evidence>
<dbReference type="RefSeq" id="XP_001360599.3">
    <property type="nucleotide sequence ID" value="XM_001360562.4"/>
</dbReference>
<evidence type="ECO:0000256" key="3">
    <source>
        <dbReference type="ARBA" id="ARBA00010271"/>
    </source>
</evidence>
<dbReference type="Gene3D" id="3.90.550.10">
    <property type="entry name" value="Spore Coat Polysaccharide Biosynthesis Protein SpsA, Chain A"/>
    <property type="match status" value="1"/>
</dbReference>
<dbReference type="Pfam" id="PF09258">
    <property type="entry name" value="Glyco_transf_64"/>
    <property type="match status" value="1"/>
</dbReference>
<evidence type="ECO:0000256" key="8">
    <source>
        <dbReference type="ARBA" id="ARBA00022968"/>
    </source>
</evidence>
<feature type="domain" description="Glycosyl transferase 64" evidence="14">
    <location>
        <begin position="481"/>
        <end position="748"/>
    </location>
</feature>
<dbReference type="GO" id="GO:0015012">
    <property type="term" value="P:heparan sulfate proteoglycan biosynthetic process"/>
    <property type="evidence" value="ECO:0007669"/>
    <property type="project" value="UniProtKB-ARBA"/>
</dbReference>
<dbReference type="FunCoup" id="A0A6I8UTA9">
    <property type="interactions" value="848"/>
</dbReference>
<evidence type="ECO:0000256" key="6">
    <source>
        <dbReference type="ARBA" id="ARBA00022692"/>
    </source>
</evidence>
<reference evidence="15" key="1">
    <citation type="submission" date="2024-06" db="UniProtKB">
        <authorList>
            <consortium name="RefSeq"/>
        </authorList>
    </citation>
    <scope>NUCLEOTIDE SEQUENCE [LARGE SCALE GENOMIC DNA]</scope>
    <source>
        <strain evidence="15">MV2-25</strain>
    </source>
</reference>
<dbReference type="Pfam" id="PF03016">
    <property type="entry name" value="Exostosin_GT47"/>
    <property type="match status" value="1"/>
</dbReference>
<reference evidence="16" key="2">
    <citation type="submission" date="2025-08" db="UniProtKB">
        <authorList>
            <consortium name="RefSeq"/>
        </authorList>
    </citation>
    <scope>IDENTIFICATION</scope>
    <source>
        <strain evidence="16">MV-25-SWS-2005</strain>
        <tissue evidence="16">Whole body</tissue>
    </source>
</reference>
<evidence type="ECO:0000256" key="2">
    <source>
        <dbReference type="ARBA" id="ARBA00004922"/>
    </source>
</evidence>
<evidence type="ECO:0000256" key="1">
    <source>
        <dbReference type="ARBA" id="ARBA00004648"/>
    </source>
</evidence>
<keyword evidence="8" id="KW-0735">Signal-anchor</keyword>
<keyword evidence="12" id="KW-0325">Glycoprotein</keyword>
<proteinExistence type="inferred from homology"/>
<dbReference type="PANTHER" id="PTHR48261">
    <property type="entry name" value="ACETYLGLUCOSAMINYLTRANSFERASE"/>
    <property type="match status" value="1"/>
</dbReference>
<dbReference type="InterPro" id="IPR040911">
    <property type="entry name" value="Exostosin_GT47"/>
</dbReference>
<keyword evidence="10" id="KW-0472">Membrane</keyword>
<keyword evidence="11" id="KW-1015">Disulfide bond</keyword>
<dbReference type="InParanoid" id="A0A6I8UTA9"/>
<evidence type="ECO:0000313" key="16">
    <source>
        <dbReference type="RefSeq" id="XP_001360599.3"/>
    </source>
</evidence>
<evidence type="ECO:0000256" key="10">
    <source>
        <dbReference type="ARBA" id="ARBA00023136"/>
    </source>
</evidence>
<evidence type="ECO:0000256" key="9">
    <source>
        <dbReference type="ARBA" id="ARBA00022989"/>
    </source>
</evidence>
<evidence type="ECO:0000259" key="13">
    <source>
        <dbReference type="Pfam" id="PF03016"/>
    </source>
</evidence>
<gene>
    <name evidence="16" type="primary">ttv</name>
</gene>
<keyword evidence="15" id="KW-1185">Reference proteome</keyword>
<evidence type="ECO:0000313" key="15">
    <source>
        <dbReference type="Proteomes" id="UP000001819"/>
    </source>
</evidence>
<dbReference type="GO" id="GO:0016757">
    <property type="term" value="F:glycosyltransferase activity"/>
    <property type="evidence" value="ECO:0007669"/>
    <property type="project" value="UniProtKB-KW"/>
</dbReference>
<keyword evidence="9" id="KW-1133">Transmembrane helix</keyword>
<protein>
    <submittedName>
        <fullName evidence="16">Exostosin-1</fullName>
    </submittedName>
</protein>
<evidence type="ECO:0000259" key="14">
    <source>
        <dbReference type="Pfam" id="PF09258"/>
    </source>
</evidence>
<keyword evidence="4" id="KW-0328">Glycosyltransferase</keyword>
<dbReference type="FunFam" id="3.90.550.10:FF:000146">
    <property type="entry name" value="Tout-velu, isoform B"/>
    <property type="match status" value="1"/>
</dbReference>
<comment type="subcellular location">
    <subcellularLocation>
        <location evidence="1">Endoplasmic reticulum membrane</location>
        <topology evidence="1">Single-pass type II membrane protein</topology>
    </subcellularLocation>
</comment>
<keyword evidence="5" id="KW-0808">Transferase</keyword>
<accession>A0A6I8UTA9</accession>
<keyword evidence="6" id="KW-0812">Transmembrane</keyword>
<dbReference type="AlphaFoldDB" id="A0A6I8UTA9"/>
<evidence type="ECO:0000256" key="11">
    <source>
        <dbReference type="ARBA" id="ARBA00023157"/>
    </source>
</evidence>
<dbReference type="KEGG" id="dpo:4803961"/>
<comment type="similarity">
    <text evidence="3">Belongs to the glycosyltransferase 47 family.</text>
</comment>
<dbReference type="SUPFAM" id="SSF53448">
    <property type="entry name" value="Nucleotide-diphospho-sugar transferases"/>
    <property type="match status" value="1"/>
</dbReference>
<name>A0A6I8UTA9_DROPS</name>
<dbReference type="InterPro" id="IPR029044">
    <property type="entry name" value="Nucleotide-diphossugar_trans"/>
</dbReference>
<evidence type="ECO:0000256" key="5">
    <source>
        <dbReference type="ARBA" id="ARBA00022679"/>
    </source>
</evidence>
<keyword evidence="7" id="KW-0256">Endoplasmic reticulum</keyword>
<organism evidence="15 16">
    <name type="scientific">Drosophila pseudoobscura pseudoobscura</name>
    <name type="common">Fruit fly</name>
    <dbReference type="NCBI Taxonomy" id="46245"/>
    <lineage>
        <taxon>Eukaryota</taxon>
        <taxon>Metazoa</taxon>
        <taxon>Ecdysozoa</taxon>
        <taxon>Arthropoda</taxon>
        <taxon>Hexapoda</taxon>
        <taxon>Insecta</taxon>
        <taxon>Pterygota</taxon>
        <taxon>Neoptera</taxon>
        <taxon>Endopterygota</taxon>
        <taxon>Diptera</taxon>
        <taxon>Brachycera</taxon>
        <taxon>Muscomorpha</taxon>
        <taxon>Ephydroidea</taxon>
        <taxon>Drosophilidae</taxon>
        <taxon>Drosophila</taxon>
        <taxon>Sophophora</taxon>
    </lineage>
</organism>
<dbReference type="PANTHER" id="PTHR48261:SF3">
    <property type="entry name" value="EXOSTOSIN GLYCOSYLTRANSFERASE 1"/>
    <property type="match status" value="1"/>
</dbReference>
<dbReference type="Proteomes" id="UP000001819">
    <property type="component" value="Chromosome 3"/>
</dbReference>